<feature type="region of interest" description="Disordered" evidence="1">
    <location>
        <begin position="78"/>
        <end position="99"/>
    </location>
</feature>
<dbReference type="Proteomes" id="UP000265566">
    <property type="component" value="Chromosome 8"/>
</dbReference>
<organism evidence="2 3">
    <name type="scientific">Medicago truncatula</name>
    <name type="common">Barrel medic</name>
    <name type="synonym">Medicago tribuloides</name>
    <dbReference type="NCBI Taxonomy" id="3880"/>
    <lineage>
        <taxon>Eukaryota</taxon>
        <taxon>Viridiplantae</taxon>
        <taxon>Streptophyta</taxon>
        <taxon>Embryophyta</taxon>
        <taxon>Tracheophyta</taxon>
        <taxon>Spermatophyta</taxon>
        <taxon>Magnoliopsida</taxon>
        <taxon>eudicotyledons</taxon>
        <taxon>Gunneridae</taxon>
        <taxon>Pentapetalae</taxon>
        <taxon>rosids</taxon>
        <taxon>fabids</taxon>
        <taxon>Fabales</taxon>
        <taxon>Fabaceae</taxon>
        <taxon>Papilionoideae</taxon>
        <taxon>50 kb inversion clade</taxon>
        <taxon>NPAAA clade</taxon>
        <taxon>Hologalegina</taxon>
        <taxon>IRL clade</taxon>
        <taxon>Trifolieae</taxon>
        <taxon>Medicago</taxon>
    </lineage>
</organism>
<accession>A0A396GN06</accession>
<feature type="compositionally biased region" description="Basic and acidic residues" evidence="1">
    <location>
        <begin position="88"/>
        <end position="99"/>
    </location>
</feature>
<comment type="caution">
    <text evidence="2">The sequence shown here is derived from an EMBL/GenBank/DDBJ whole genome shotgun (WGS) entry which is preliminary data.</text>
</comment>
<protein>
    <submittedName>
        <fullName evidence="2">Uncharacterized protein</fullName>
    </submittedName>
</protein>
<dbReference type="AlphaFoldDB" id="A0A396GN06"/>
<proteinExistence type="predicted"/>
<sequence length="184" mass="21573">MLHVHFIVFEGLYGLYIPLFFPFHRPTSTKLFPYRQIKSTKYQVSKLCWNSEGVRKSERPKKSSRSLKDDYMSDVEEEVEVKKKKNGKHEGENVKPECRDQQQIVPKISKRNSKVTTSDDLFANFFFGFHTGFQPIKGGRLIQLIRTSQVLFLKEVPHLAWLNSKERNKNTVKLSDVAKMYMLN</sequence>
<dbReference type="EMBL" id="PSQE01000008">
    <property type="protein sequence ID" value="RHN40055.1"/>
    <property type="molecule type" value="Genomic_DNA"/>
</dbReference>
<name>A0A396GN06_MEDTR</name>
<gene>
    <name evidence="2" type="ORF">MtrunA17_Chr8g0350561</name>
</gene>
<evidence type="ECO:0000256" key="1">
    <source>
        <dbReference type="SAM" id="MobiDB-lite"/>
    </source>
</evidence>
<evidence type="ECO:0000313" key="2">
    <source>
        <dbReference type="EMBL" id="RHN40055.1"/>
    </source>
</evidence>
<reference evidence="3" key="1">
    <citation type="journal article" date="2018" name="Nat. Plants">
        <title>Whole-genome landscape of Medicago truncatula symbiotic genes.</title>
        <authorList>
            <person name="Pecrix Y."/>
            <person name="Staton S.E."/>
            <person name="Sallet E."/>
            <person name="Lelandais-Briere C."/>
            <person name="Moreau S."/>
            <person name="Carrere S."/>
            <person name="Blein T."/>
            <person name="Jardinaud M.F."/>
            <person name="Latrasse D."/>
            <person name="Zouine M."/>
            <person name="Zahm M."/>
            <person name="Kreplak J."/>
            <person name="Mayjonade B."/>
            <person name="Satge C."/>
            <person name="Perez M."/>
            <person name="Cauet S."/>
            <person name="Marande W."/>
            <person name="Chantry-Darmon C."/>
            <person name="Lopez-Roques C."/>
            <person name="Bouchez O."/>
            <person name="Berard A."/>
            <person name="Debelle F."/>
            <person name="Munos S."/>
            <person name="Bendahmane A."/>
            <person name="Berges H."/>
            <person name="Niebel A."/>
            <person name="Buitink J."/>
            <person name="Frugier F."/>
            <person name="Benhamed M."/>
            <person name="Crespi M."/>
            <person name="Gouzy J."/>
            <person name="Gamas P."/>
        </authorList>
    </citation>
    <scope>NUCLEOTIDE SEQUENCE [LARGE SCALE GENOMIC DNA]</scope>
    <source>
        <strain evidence="3">cv. Jemalong A17</strain>
    </source>
</reference>
<dbReference type="Gramene" id="rna46147">
    <property type="protein sequence ID" value="RHN40055.1"/>
    <property type="gene ID" value="gene46147"/>
</dbReference>
<evidence type="ECO:0000313" key="3">
    <source>
        <dbReference type="Proteomes" id="UP000265566"/>
    </source>
</evidence>